<evidence type="ECO:0000256" key="1">
    <source>
        <dbReference type="ARBA" id="ARBA00004651"/>
    </source>
</evidence>
<evidence type="ECO:0000256" key="4">
    <source>
        <dbReference type="ARBA" id="ARBA00022989"/>
    </source>
</evidence>
<proteinExistence type="inferred from homology"/>
<dbReference type="EMBL" id="UINC01056630">
    <property type="protein sequence ID" value="SVB76881.1"/>
    <property type="molecule type" value="Genomic_DNA"/>
</dbReference>
<dbReference type="GO" id="GO:0005886">
    <property type="term" value="C:plasma membrane"/>
    <property type="evidence" value="ECO:0007669"/>
    <property type="project" value="UniProtKB-SubCell"/>
</dbReference>
<sequence>IAFLMSVWSNNEVIGSLREANKSEINLLLQKNGIETLVAEGAAASPEAQARLAEEKSKQTWLISLSLLVCVVGITNAMLMSVTERFREIGTMKCLGALDTFIIKLFLLESTFQGAAGTVVGIIIGLVMTLLLALLDYGLFVFDYFPTAGILRSAIAAIFAGTTLSLIGAMLPAYKAAKMEPVEAMRSDT</sequence>
<keyword evidence="4 7" id="KW-1133">Transmembrane helix</keyword>
<comment type="similarity">
    <text evidence="6">Belongs to the ABC-4 integral membrane protein family.</text>
</comment>
<comment type="subcellular location">
    <subcellularLocation>
        <location evidence="1">Cell membrane</location>
        <topology evidence="1">Multi-pass membrane protein</topology>
    </subcellularLocation>
</comment>
<evidence type="ECO:0000256" key="3">
    <source>
        <dbReference type="ARBA" id="ARBA00022692"/>
    </source>
</evidence>
<evidence type="ECO:0000256" key="7">
    <source>
        <dbReference type="SAM" id="Phobius"/>
    </source>
</evidence>
<feature type="transmembrane region" description="Helical" evidence="7">
    <location>
        <begin position="154"/>
        <end position="177"/>
    </location>
</feature>
<evidence type="ECO:0000256" key="2">
    <source>
        <dbReference type="ARBA" id="ARBA00022475"/>
    </source>
</evidence>
<evidence type="ECO:0000256" key="6">
    <source>
        <dbReference type="ARBA" id="ARBA00038076"/>
    </source>
</evidence>
<dbReference type="PANTHER" id="PTHR30572:SF4">
    <property type="entry name" value="ABC TRANSPORTER PERMEASE YTRF"/>
    <property type="match status" value="1"/>
</dbReference>
<keyword evidence="5 7" id="KW-0472">Membrane</keyword>
<dbReference type="InterPro" id="IPR050250">
    <property type="entry name" value="Macrolide_Exporter_MacB"/>
</dbReference>
<dbReference type="AlphaFoldDB" id="A0A382GRT1"/>
<feature type="transmembrane region" description="Helical" evidence="7">
    <location>
        <begin position="61"/>
        <end position="83"/>
    </location>
</feature>
<evidence type="ECO:0000256" key="5">
    <source>
        <dbReference type="ARBA" id="ARBA00023136"/>
    </source>
</evidence>
<feature type="non-terminal residue" evidence="9">
    <location>
        <position position="1"/>
    </location>
</feature>
<dbReference type="GO" id="GO:0022857">
    <property type="term" value="F:transmembrane transporter activity"/>
    <property type="evidence" value="ECO:0007669"/>
    <property type="project" value="TreeGrafter"/>
</dbReference>
<keyword evidence="3 7" id="KW-0812">Transmembrane</keyword>
<dbReference type="Pfam" id="PF02687">
    <property type="entry name" value="FtsX"/>
    <property type="match status" value="1"/>
</dbReference>
<keyword evidence="2" id="KW-1003">Cell membrane</keyword>
<feature type="domain" description="ABC3 transporter permease C-terminal" evidence="8">
    <location>
        <begin position="63"/>
        <end position="181"/>
    </location>
</feature>
<feature type="transmembrane region" description="Helical" evidence="7">
    <location>
        <begin position="119"/>
        <end position="142"/>
    </location>
</feature>
<reference evidence="9" key="1">
    <citation type="submission" date="2018-05" db="EMBL/GenBank/DDBJ databases">
        <authorList>
            <person name="Lanie J.A."/>
            <person name="Ng W.-L."/>
            <person name="Kazmierczak K.M."/>
            <person name="Andrzejewski T.M."/>
            <person name="Davidsen T.M."/>
            <person name="Wayne K.J."/>
            <person name="Tettelin H."/>
            <person name="Glass J.I."/>
            <person name="Rusch D."/>
            <person name="Podicherti R."/>
            <person name="Tsui H.-C.T."/>
            <person name="Winkler M.E."/>
        </authorList>
    </citation>
    <scope>NUCLEOTIDE SEQUENCE</scope>
</reference>
<accession>A0A382GRT1</accession>
<dbReference type="InterPro" id="IPR003838">
    <property type="entry name" value="ABC3_permease_C"/>
</dbReference>
<gene>
    <name evidence="9" type="ORF">METZ01_LOCUS229735</name>
</gene>
<dbReference type="PANTHER" id="PTHR30572">
    <property type="entry name" value="MEMBRANE COMPONENT OF TRANSPORTER-RELATED"/>
    <property type="match status" value="1"/>
</dbReference>
<organism evidence="9">
    <name type="scientific">marine metagenome</name>
    <dbReference type="NCBI Taxonomy" id="408172"/>
    <lineage>
        <taxon>unclassified sequences</taxon>
        <taxon>metagenomes</taxon>
        <taxon>ecological metagenomes</taxon>
    </lineage>
</organism>
<evidence type="ECO:0000313" key="9">
    <source>
        <dbReference type="EMBL" id="SVB76881.1"/>
    </source>
</evidence>
<protein>
    <recommendedName>
        <fullName evidence="8">ABC3 transporter permease C-terminal domain-containing protein</fullName>
    </recommendedName>
</protein>
<evidence type="ECO:0000259" key="8">
    <source>
        <dbReference type="Pfam" id="PF02687"/>
    </source>
</evidence>
<name>A0A382GRT1_9ZZZZ</name>